<gene>
    <name evidence="1" type="ORF">GHO37_27215</name>
</gene>
<dbReference type="RefSeq" id="WP_153439199.1">
    <property type="nucleotide sequence ID" value="NZ_WIWF01000213.1"/>
</dbReference>
<name>A0A7X1X038_9PSED</name>
<protein>
    <submittedName>
        <fullName evidence="1">Uncharacterized protein</fullName>
    </submittedName>
</protein>
<organism evidence="1 2">
    <name type="scientific">Pseudomonas helleri</name>
    <dbReference type="NCBI Taxonomy" id="1608996"/>
    <lineage>
        <taxon>Bacteria</taxon>
        <taxon>Pseudomonadati</taxon>
        <taxon>Pseudomonadota</taxon>
        <taxon>Gammaproteobacteria</taxon>
        <taxon>Pseudomonadales</taxon>
        <taxon>Pseudomonadaceae</taxon>
        <taxon>Pseudomonas</taxon>
    </lineage>
</organism>
<dbReference type="AlphaFoldDB" id="A0A7X1X038"/>
<sequence>MIKQCLAYNCDVVINNESKQSSNQKYCTPKCRKTAHRKKKSKQTRLEQRRSNLIQNDEIVYLLRQCRRAKTVQILHGHNLSSFLETMDLVRNRPKGDVRLCHIAPVKGGNSIGLFHYLNLFYGGTYQNRKFGKRYFSGGLSITKDEIVKKWLVKDGMLNNDILIMIEKYLKDVIPKYLEVAPVRKSKKVQIITKITSLDSSREFDELMQYSYKRLTADWAKISRTQPPTLNISNESKYIVYMDSLTRFISYGGEMVAILKKLRKLMVIAYMALERTWQSTTYNKYFYVKYELLIDHKYGQARAAAKTECNT</sequence>
<evidence type="ECO:0000313" key="1">
    <source>
        <dbReference type="EMBL" id="MQT77931.1"/>
    </source>
</evidence>
<reference evidence="1 2" key="1">
    <citation type="submission" date="2019-10" db="EMBL/GenBank/DDBJ databases">
        <title>Evaluation of single-gene subtyping targets for Pseudomonas.</title>
        <authorList>
            <person name="Reichler S.J."/>
            <person name="Orsi R.H."/>
            <person name="Wiedmann M."/>
            <person name="Martin N.H."/>
            <person name="Murphy S.I."/>
        </authorList>
    </citation>
    <scope>NUCLEOTIDE SEQUENCE [LARGE SCALE GENOMIC DNA]</scope>
    <source>
        <strain evidence="1 2">FSL R10-2932</strain>
    </source>
</reference>
<evidence type="ECO:0000313" key="2">
    <source>
        <dbReference type="Proteomes" id="UP000447574"/>
    </source>
</evidence>
<dbReference type="EMBL" id="WIWF01000213">
    <property type="protein sequence ID" value="MQT77931.1"/>
    <property type="molecule type" value="Genomic_DNA"/>
</dbReference>
<proteinExistence type="predicted"/>
<accession>A0A7X1X038</accession>
<comment type="caution">
    <text evidence="1">The sequence shown here is derived from an EMBL/GenBank/DDBJ whole genome shotgun (WGS) entry which is preliminary data.</text>
</comment>
<dbReference type="Proteomes" id="UP000447574">
    <property type="component" value="Unassembled WGS sequence"/>
</dbReference>